<evidence type="ECO:0000313" key="2">
    <source>
        <dbReference type="Proteomes" id="UP000663836"/>
    </source>
</evidence>
<evidence type="ECO:0000313" key="1">
    <source>
        <dbReference type="EMBL" id="CAF4285928.1"/>
    </source>
</evidence>
<dbReference type="Proteomes" id="UP000663836">
    <property type="component" value="Unassembled WGS sequence"/>
</dbReference>
<dbReference type="Gene3D" id="3.10.100.10">
    <property type="entry name" value="Mannose-Binding Protein A, subunit A"/>
    <property type="match status" value="1"/>
</dbReference>
<name>A0A820H0Q5_9BILA</name>
<feature type="non-terminal residue" evidence="1">
    <location>
        <position position="1"/>
    </location>
</feature>
<dbReference type="InterPro" id="IPR016187">
    <property type="entry name" value="CTDL_fold"/>
</dbReference>
<comment type="caution">
    <text evidence="1">The sequence shown here is derived from an EMBL/GenBank/DDBJ whole genome shotgun (WGS) entry which is preliminary data.</text>
</comment>
<dbReference type="EMBL" id="CAJOBD010031398">
    <property type="protein sequence ID" value="CAF4285928.1"/>
    <property type="molecule type" value="Genomic_DNA"/>
</dbReference>
<reference evidence="1" key="1">
    <citation type="submission" date="2021-02" db="EMBL/GenBank/DDBJ databases">
        <authorList>
            <person name="Nowell W R."/>
        </authorList>
    </citation>
    <scope>NUCLEOTIDE SEQUENCE</scope>
</reference>
<proteinExistence type="predicted"/>
<protein>
    <submittedName>
        <fullName evidence="1">Uncharacterized protein</fullName>
    </submittedName>
</protein>
<accession>A0A820H0Q5</accession>
<sequence length="189" mass="22024">TTTINTINPNFSNRNFSTYYVLDNGCLRIRSYSLSSHILSNRLCITNSINENSSTGTRIYSYYTLDFNTITTVCPPQWFDINRHCYRISDDRKTIQEARNSCITLPKADKNSPHLDIISTVDDYPDAKDDMKETLSKYKNHLMDIFKGEIAQYTLPWQARLGFFLLDTIRFSYCIFIHTTVDISLREQI</sequence>
<dbReference type="AlphaFoldDB" id="A0A820H0Q5"/>
<dbReference type="SUPFAM" id="SSF56436">
    <property type="entry name" value="C-type lectin-like"/>
    <property type="match status" value="1"/>
</dbReference>
<dbReference type="InterPro" id="IPR016186">
    <property type="entry name" value="C-type_lectin-like/link_sf"/>
</dbReference>
<organism evidence="1 2">
    <name type="scientific">Rotaria sordida</name>
    <dbReference type="NCBI Taxonomy" id="392033"/>
    <lineage>
        <taxon>Eukaryota</taxon>
        <taxon>Metazoa</taxon>
        <taxon>Spiralia</taxon>
        <taxon>Gnathifera</taxon>
        <taxon>Rotifera</taxon>
        <taxon>Eurotatoria</taxon>
        <taxon>Bdelloidea</taxon>
        <taxon>Philodinida</taxon>
        <taxon>Philodinidae</taxon>
        <taxon>Rotaria</taxon>
    </lineage>
</organism>
<gene>
    <name evidence="1" type="ORF">JBS370_LOCUS39908</name>
</gene>